<protein>
    <submittedName>
        <fullName evidence="1">Uncharacterized protein</fullName>
    </submittedName>
</protein>
<evidence type="ECO:0000313" key="1">
    <source>
        <dbReference type="EMBL" id="PIT96942.1"/>
    </source>
</evidence>
<reference evidence="2" key="1">
    <citation type="submission" date="2017-09" db="EMBL/GenBank/DDBJ databases">
        <title>Depth-based differentiation of microbial function through sediment-hosted aquifers and enrichment of novel symbionts in the deep terrestrial subsurface.</title>
        <authorList>
            <person name="Probst A.J."/>
            <person name="Ladd B."/>
            <person name="Jarett J.K."/>
            <person name="Geller-Mcgrath D.E."/>
            <person name="Sieber C.M.K."/>
            <person name="Emerson J.B."/>
            <person name="Anantharaman K."/>
            <person name="Thomas B.C."/>
            <person name="Malmstrom R."/>
            <person name="Stieglmeier M."/>
            <person name="Klingl A."/>
            <person name="Woyke T."/>
            <person name="Ryan C.M."/>
            <person name="Banfield J.F."/>
        </authorList>
    </citation>
    <scope>NUCLEOTIDE SEQUENCE [LARGE SCALE GENOMIC DNA]</scope>
</reference>
<name>A0A2M6WVY7_9BACT</name>
<dbReference type="EMBL" id="PFAA01000012">
    <property type="protein sequence ID" value="PIT96942.1"/>
    <property type="molecule type" value="Genomic_DNA"/>
</dbReference>
<comment type="caution">
    <text evidence="1">The sequence shown here is derived from an EMBL/GenBank/DDBJ whole genome shotgun (WGS) entry which is preliminary data.</text>
</comment>
<dbReference type="AlphaFoldDB" id="A0A2M6WVY7"/>
<sequence>MDIPSTGQYVGGAFTMVRSGGSANVTSITITENGTVDALNNLDNIKLQYDLDITSPYDCAGESYAAGDTQYGSTDIDGFSAANGTSAFIGSVAVSNTQAMCVYVVLDVGSGASDAQTLEIEITNPS</sequence>
<gene>
    <name evidence="1" type="ORF">COT82_00405</name>
</gene>
<feature type="non-terminal residue" evidence="1">
    <location>
        <position position="126"/>
    </location>
</feature>
<proteinExistence type="predicted"/>
<accession>A0A2M6WVY7</accession>
<dbReference type="Proteomes" id="UP000230481">
    <property type="component" value="Unassembled WGS sequence"/>
</dbReference>
<evidence type="ECO:0000313" key="2">
    <source>
        <dbReference type="Proteomes" id="UP000230481"/>
    </source>
</evidence>
<organism evidence="1 2">
    <name type="scientific">Candidatus Campbellbacteria bacterium CG10_big_fil_rev_8_21_14_0_10_35_52</name>
    <dbReference type="NCBI Taxonomy" id="1974527"/>
    <lineage>
        <taxon>Bacteria</taxon>
        <taxon>Candidatus Campbelliibacteriota</taxon>
    </lineage>
</organism>